<dbReference type="Gene3D" id="3.90.70.10">
    <property type="entry name" value="Cysteine proteinases"/>
    <property type="match status" value="1"/>
</dbReference>
<dbReference type="PROSITE" id="PS50203">
    <property type="entry name" value="CALPAIN_CAT"/>
    <property type="match status" value="1"/>
</dbReference>
<name>X0KS95_FUSOX</name>
<dbReference type="EMBL" id="JH657997">
    <property type="protein sequence ID" value="EXM16484.1"/>
    <property type="molecule type" value="Genomic_DNA"/>
</dbReference>
<dbReference type="InterPro" id="IPR001300">
    <property type="entry name" value="Peptidase_C2_calpain_cat"/>
</dbReference>
<organism evidence="3">
    <name type="scientific">Fusarium oxysporum f. sp. vasinfectum 25433</name>
    <dbReference type="NCBI Taxonomy" id="1089449"/>
    <lineage>
        <taxon>Eukaryota</taxon>
        <taxon>Fungi</taxon>
        <taxon>Dikarya</taxon>
        <taxon>Ascomycota</taxon>
        <taxon>Pezizomycotina</taxon>
        <taxon>Sordariomycetes</taxon>
        <taxon>Hypocreomycetidae</taxon>
        <taxon>Hypocreales</taxon>
        <taxon>Nectriaceae</taxon>
        <taxon>Fusarium</taxon>
        <taxon>Fusarium oxysporum species complex</taxon>
    </lineage>
</organism>
<dbReference type="SUPFAM" id="SSF54001">
    <property type="entry name" value="Cysteine proteinases"/>
    <property type="match status" value="1"/>
</dbReference>
<sequence>MFDIGETSHFDKEADVPDAVKRVHKISTQPIYMKHMGGADVKQEVGVDAPFSYQGGTWAYTVVDDTLCLQSPNWDPGVYKEPFCNRRTESTPRATTKRPIRPAQKPSFLPNAEIRTRLGDYAALTGGWVGEGLEDLSGGPGQRLLKLRNPWAYLHKGIWEGAWSDGSKEWTAEA</sequence>
<proteinExistence type="predicted"/>
<evidence type="ECO:0000259" key="2">
    <source>
        <dbReference type="PROSITE" id="PS50203"/>
    </source>
</evidence>
<dbReference type="HOGENOM" id="CLU_1540132_0_0_1"/>
<gene>
    <name evidence="3" type="ORF">FOTG_15230</name>
</gene>
<dbReference type="InterPro" id="IPR038765">
    <property type="entry name" value="Papain-like_cys_pep_sf"/>
</dbReference>
<feature type="domain" description="Calpain catalytic" evidence="2">
    <location>
        <begin position="132"/>
        <end position="174"/>
    </location>
</feature>
<comment type="caution">
    <text evidence="1">Lacks conserved residue(s) required for the propagation of feature annotation.</text>
</comment>
<dbReference type="Proteomes" id="UP000030701">
    <property type="component" value="Unassembled WGS sequence"/>
</dbReference>
<evidence type="ECO:0000313" key="3">
    <source>
        <dbReference type="EMBL" id="EXM16484.1"/>
    </source>
</evidence>
<reference evidence="3" key="1">
    <citation type="submission" date="2011-11" db="EMBL/GenBank/DDBJ databases">
        <title>The Genome Sequence of Fusarium oxysporum Cotton.</title>
        <authorList>
            <consortium name="The Broad Institute Genome Sequencing Platform"/>
            <person name="Ma L.-J."/>
            <person name="Gale L.R."/>
            <person name="Schwartz D.C."/>
            <person name="Zhou S."/>
            <person name="Corby-Kistler H."/>
            <person name="Young S.K."/>
            <person name="Zeng Q."/>
            <person name="Gargeya S."/>
            <person name="Fitzgerald M."/>
            <person name="Haas B."/>
            <person name="Abouelleil A."/>
            <person name="Alvarado L."/>
            <person name="Arachchi H.M."/>
            <person name="Berlin A."/>
            <person name="Brown A."/>
            <person name="Chapman S.B."/>
            <person name="Chen Z."/>
            <person name="Dunbar C."/>
            <person name="Freedman E."/>
            <person name="Gearin G."/>
            <person name="Goldberg J."/>
            <person name="Griggs A."/>
            <person name="Gujja S."/>
            <person name="Heiman D."/>
            <person name="Howarth C."/>
            <person name="Larson L."/>
            <person name="Lui A."/>
            <person name="MacDonald P.J.P."/>
            <person name="Montmayeur A."/>
            <person name="Murphy C."/>
            <person name="Neiman D."/>
            <person name="Pearson M."/>
            <person name="Priest M."/>
            <person name="Roberts A."/>
            <person name="Saif S."/>
            <person name="Shea T."/>
            <person name="Shenoy N."/>
            <person name="Sisk P."/>
            <person name="Stolte C."/>
            <person name="Sykes S."/>
            <person name="Wortman J."/>
            <person name="Nusbaum C."/>
            <person name="Birren B."/>
        </authorList>
    </citation>
    <scope>NUCLEOTIDE SEQUENCE [LARGE SCALE GENOMIC DNA]</scope>
    <source>
        <strain evidence="3">25433</strain>
    </source>
</reference>
<dbReference type="AlphaFoldDB" id="X0KS95"/>
<dbReference type="Pfam" id="PF00648">
    <property type="entry name" value="Peptidase_C2"/>
    <property type="match status" value="1"/>
</dbReference>
<accession>X0KS95</accession>
<dbReference type="GO" id="GO:0004198">
    <property type="term" value="F:calcium-dependent cysteine-type endopeptidase activity"/>
    <property type="evidence" value="ECO:0007669"/>
    <property type="project" value="InterPro"/>
</dbReference>
<evidence type="ECO:0000256" key="1">
    <source>
        <dbReference type="PROSITE-ProRule" id="PRU00239"/>
    </source>
</evidence>
<protein>
    <recommendedName>
        <fullName evidence="2">Calpain catalytic domain-containing protein</fullName>
    </recommendedName>
</protein>
<reference evidence="3" key="2">
    <citation type="submission" date="2012-05" db="EMBL/GenBank/DDBJ databases">
        <title>The Genome Annotation of Fusarium oxysporum Cotton.</title>
        <authorList>
            <consortium name="The Broad Institute Genomics Platform"/>
            <person name="Ma L.-J."/>
            <person name="Corby-Kistler H."/>
            <person name="Broz K."/>
            <person name="Gale L.R."/>
            <person name="Jonkers W."/>
            <person name="O'Donnell K."/>
            <person name="Ploetz R."/>
            <person name="Steinberg C."/>
            <person name="Schwartz D.C."/>
            <person name="VanEtten H."/>
            <person name="Zhou S."/>
            <person name="Young S.K."/>
            <person name="Zeng Q."/>
            <person name="Gargeya S."/>
            <person name="Fitzgerald M."/>
            <person name="Abouelleil A."/>
            <person name="Alvarado L."/>
            <person name="Chapman S.B."/>
            <person name="Gainer-Dewar J."/>
            <person name="Goldberg J."/>
            <person name="Griggs A."/>
            <person name="Gujja S."/>
            <person name="Hansen M."/>
            <person name="Howarth C."/>
            <person name="Imamovic A."/>
            <person name="Ireland A."/>
            <person name="Larimer J."/>
            <person name="McCowan C."/>
            <person name="Murphy C."/>
            <person name="Pearson M."/>
            <person name="Poon T.W."/>
            <person name="Priest M."/>
            <person name="Roberts A."/>
            <person name="Saif S."/>
            <person name="Shea T."/>
            <person name="Sykes S."/>
            <person name="Wortman J."/>
            <person name="Nusbaum C."/>
            <person name="Birren B."/>
        </authorList>
    </citation>
    <scope>NUCLEOTIDE SEQUENCE</scope>
    <source>
        <strain evidence="3">25433</strain>
    </source>
</reference>
<dbReference type="GO" id="GO:0006508">
    <property type="term" value="P:proteolysis"/>
    <property type="evidence" value="ECO:0007669"/>
    <property type="project" value="InterPro"/>
</dbReference>